<name>A0ABY8CDL8_9ARCH</name>
<dbReference type="InterPro" id="IPR029063">
    <property type="entry name" value="SAM-dependent_MTases_sf"/>
</dbReference>
<accession>A0ABY8CDL8</accession>
<dbReference type="GO" id="GO:0008168">
    <property type="term" value="F:methyltransferase activity"/>
    <property type="evidence" value="ECO:0007669"/>
    <property type="project" value="UniProtKB-KW"/>
</dbReference>
<keyword evidence="3" id="KW-1185">Reference proteome</keyword>
<reference evidence="2 3" key="1">
    <citation type="submission" date="2022-09" db="EMBL/GenBank/DDBJ databases">
        <title>Xylan utilization by haloarchaea-nanohaloarchaea associations.</title>
        <authorList>
            <person name="Yakimov M."/>
        </authorList>
    </citation>
    <scope>NUCLEOTIDE SEQUENCE [LARGE SCALE GENOMIC DNA]</scope>
    <source>
        <strain evidence="2 3">SVXNc</strain>
    </source>
</reference>
<dbReference type="SUPFAM" id="SSF53335">
    <property type="entry name" value="S-adenosyl-L-methionine-dependent methyltransferases"/>
    <property type="match status" value="1"/>
</dbReference>
<dbReference type="Pfam" id="PF13847">
    <property type="entry name" value="Methyltransf_31"/>
    <property type="match status" value="1"/>
</dbReference>
<evidence type="ECO:0000313" key="2">
    <source>
        <dbReference type="EMBL" id="WEL19321.1"/>
    </source>
</evidence>
<organism evidence="2 3">
    <name type="scientific">Candidatus Nanohalococcus occultus</name>
    <dbReference type="NCBI Taxonomy" id="2978047"/>
    <lineage>
        <taxon>Archaea</taxon>
        <taxon>Candidatus Nanohalarchaeota</taxon>
        <taxon>Candidatus Nanohalarchaeota incertae sedis</taxon>
        <taxon>Candidatus Nanohalococcus</taxon>
    </lineage>
</organism>
<evidence type="ECO:0000259" key="1">
    <source>
        <dbReference type="Pfam" id="PF13847"/>
    </source>
</evidence>
<dbReference type="Proteomes" id="UP001218034">
    <property type="component" value="Chromosome"/>
</dbReference>
<evidence type="ECO:0000313" key="3">
    <source>
        <dbReference type="Proteomes" id="UP001218034"/>
    </source>
</evidence>
<gene>
    <name evidence="2" type="ORF">SVXNc_0294</name>
</gene>
<keyword evidence="2" id="KW-0808">Transferase</keyword>
<dbReference type="GO" id="GO:0032259">
    <property type="term" value="P:methylation"/>
    <property type="evidence" value="ECO:0007669"/>
    <property type="project" value="UniProtKB-KW"/>
</dbReference>
<dbReference type="CDD" id="cd02440">
    <property type="entry name" value="AdoMet_MTases"/>
    <property type="match status" value="1"/>
</dbReference>
<keyword evidence="2" id="KW-0489">Methyltransferase</keyword>
<feature type="domain" description="Methyltransferase" evidence="1">
    <location>
        <begin position="54"/>
        <end position="178"/>
    </location>
</feature>
<dbReference type="GeneID" id="90589730"/>
<proteinExistence type="predicted"/>
<dbReference type="RefSeq" id="WP_347722193.1">
    <property type="nucleotide sequence ID" value="NZ_CP104395.1"/>
</dbReference>
<sequence>MTDSDLEEVTKYLSNPETSMGWISPLGIPESVQQLAGTGYKHTIGDKNYEPDGENYTVYDLCCGNGILSESLIQENKEKDGSNSLKIKGIDLAPPAYAHKVETGNEEFEVLQQSADDFLHSKQDSADLIYAIDAFQEFDDFETLANGITGSLKQDGILVFNSIYGLVDVFEDLEEKAPDDKNFVKPGENGRKQIHTDKVRIDDLGVEVPIVQQPRPYEDYRSELEKQGMEEVECGKIRADTSSIPEIAKSIGVDAQTMDDDINLLYDYGVMKMEDGVSS</sequence>
<dbReference type="InterPro" id="IPR025714">
    <property type="entry name" value="Methyltranfer_dom"/>
</dbReference>
<protein>
    <submittedName>
        <fullName evidence="2">AdoMet-dependent sugar methyltransferase</fullName>
    </submittedName>
</protein>
<dbReference type="EMBL" id="CP104395">
    <property type="protein sequence ID" value="WEL19321.1"/>
    <property type="molecule type" value="Genomic_DNA"/>
</dbReference>
<dbReference type="Gene3D" id="3.40.50.150">
    <property type="entry name" value="Vaccinia Virus protein VP39"/>
    <property type="match status" value="1"/>
</dbReference>